<protein>
    <recommendedName>
        <fullName evidence="2">Transcriptional regulator SutA RNAP-binding domain-containing protein</fullName>
    </recommendedName>
</protein>
<evidence type="ECO:0000256" key="1">
    <source>
        <dbReference type="SAM" id="MobiDB-lite"/>
    </source>
</evidence>
<organism evidence="3 4">
    <name type="scientific">Bacterioplanes sanyensis</name>
    <dbReference type="NCBI Taxonomy" id="1249553"/>
    <lineage>
        <taxon>Bacteria</taxon>
        <taxon>Pseudomonadati</taxon>
        <taxon>Pseudomonadota</taxon>
        <taxon>Gammaproteobacteria</taxon>
        <taxon>Oceanospirillales</taxon>
        <taxon>Oceanospirillaceae</taxon>
        <taxon>Bacterioplanes</taxon>
    </lineage>
</organism>
<dbReference type="Pfam" id="PF20661">
    <property type="entry name" value="SutA-RBD"/>
    <property type="match status" value="1"/>
</dbReference>
<feature type="region of interest" description="Disordered" evidence="1">
    <location>
        <begin position="34"/>
        <end position="92"/>
    </location>
</feature>
<feature type="domain" description="Transcriptional regulator SutA RNAP-binding" evidence="2">
    <location>
        <begin position="5"/>
        <end position="38"/>
    </location>
</feature>
<proteinExistence type="predicted"/>
<dbReference type="EMBL" id="CP022530">
    <property type="protein sequence ID" value="ASP40912.1"/>
    <property type="molecule type" value="Genomic_DNA"/>
</dbReference>
<keyword evidence="4" id="KW-1185">Reference proteome</keyword>
<evidence type="ECO:0000313" key="3">
    <source>
        <dbReference type="EMBL" id="ASP40912.1"/>
    </source>
</evidence>
<dbReference type="InterPro" id="IPR049191">
    <property type="entry name" value="SutA_RBD"/>
</dbReference>
<name>A0A222FQC5_9GAMM</name>
<accession>A0A222FQC5</accession>
<dbReference type="AlphaFoldDB" id="A0A222FQC5"/>
<feature type="compositionally biased region" description="Basic and acidic residues" evidence="1">
    <location>
        <begin position="39"/>
        <end position="49"/>
    </location>
</feature>
<reference evidence="3 4" key="1">
    <citation type="submission" date="2017-07" db="EMBL/GenBank/DDBJ databases">
        <title>Annotated genome sequence of Bacterioplanes sanyensis isolated from Red Sea.</title>
        <authorList>
            <person name="Rehman Z.U."/>
        </authorList>
    </citation>
    <scope>NUCLEOTIDE SEQUENCE [LARGE SCALE GENOMIC DNA]</scope>
    <source>
        <strain evidence="3 4">NV9</strain>
    </source>
</reference>
<dbReference type="RefSeq" id="WP_094062064.1">
    <property type="nucleotide sequence ID" value="NZ_CP022530.1"/>
</dbReference>
<evidence type="ECO:0000313" key="4">
    <source>
        <dbReference type="Proteomes" id="UP000202440"/>
    </source>
</evidence>
<gene>
    <name evidence="3" type="ORF">CHH28_11415</name>
</gene>
<dbReference type="Proteomes" id="UP000202440">
    <property type="component" value="Chromosome"/>
</dbReference>
<dbReference type="KEGG" id="bsan:CHH28_11415"/>
<dbReference type="OrthoDB" id="6077921at2"/>
<evidence type="ECO:0000259" key="2">
    <source>
        <dbReference type="Pfam" id="PF20661"/>
    </source>
</evidence>
<sequence>MSKRPSKRELREQLQRQTQCYLQQGGEIEAVERGASGLEDGRMNDRSLGFEKPAASRTPVTDVLRAIDQRRQAKSTTNKSTPQRRRPKRKVIYDDFGEPLRIVWDDD</sequence>